<dbReference type="KEGG" id="tsv:DSM104635_03244"/>
<feature type="compositionally biased region" description="Pro residues" evidence="1">
    <location>
        <begin position="75"/>
        <end position="86"/>
    </location>
</feature>
<evidence type="ECO:0008006" key="4">
    <source>
        <dbReference type="Google" id="ProtNLM"/>
    </source>
</evidence>
<feature type="compositionally biased region" description="Basic and acidic residues" evidence="1">
    <location>
        <begin position="87"/>
        <end position="113"/>
    </location>
</feature>
<keyword evidence="3" id="KW-1185">Reference proteome</keyword>
<dbReference type="Gene3D" id="3.30.1150.10">
    <property type="match status" value="1"/>
</dbReference>
<feature type="region of interest" description="Disordered" evidence="1">
    <location>
        <begin position="58"/>
        <end position="130"/>
    </location>
</feature>
<dbReference type="Proteomes" id="UP000431269">
    <property type="component" value="Chromosome"/>
</dbReference>
<gene>
    <name evidence="2" type="ORF">DSM104635_03244</name>
</gene>
<dbReference type="SUPFAM" id="SSF74653">
    <property type="entry name" value="TolA/TonB C-terminal domain"/>
    <property type="match status" value="1"/>
</dbReference>
<proteinExistence type="predicted"/>
<accession>A0A6I6MLS3</accession>
<dbReference type="AlphaFoldDB" id="A0A6I6MLS3"/>
<reference evidence="3" key="1">
    <citation type="submission" date="2019-12" db="EMBL/GenBank/DDBJ databases">
        <title>Complete genome of Terracaulis silvestris 0127_4.</title>
        <authorList>
            <person name="Vieira S."/>
            <person name="Riedel T."/>
            <person name="Sproer C."/>
            <person name="Pascual J."/>
            <person name="Boedeker C."/>
            <person name="Overmann J."/>
        </authorList>
    </citation>
    <scope>NUCLEOTIDE SEQUENCE [LARGE SCALE GENOMIC DNA]</scope>
    <source>
        <strain evidence="3">0127_4</strain>
    </source>
</reference>
<evidence type="ECO:0000313" key="2">
    <source>
        <dbReference type="EMBL" id="QGZ96385.1"/>
    </source>
</evidence>
<dbReference type="EMBL" id="CP047045">
    <property type="protein sequence ID" value="QGZ96385.1"/>
    <property type="molecule type" value="Genomic_DNA"/>
</dbReference>
<protein>
    <recommendedName>
        <fullName evidence="4">Protein TolA</fullName>
    </recommendedName>
</protein>
<sequence>MRPGVIVSIIGHVGAVMMTLLAWEASSSLPSAGQGIVVPVEIVDVSLESNVRALAEQVEVEGEEQADEISEAVPAPRPVPTPTPPRQRPDQARDSFEDLLRNYDKDRGRRQETGETADTTRPGAGAGTGDTVAIRDRVTALNRRAMMRCWRMPSDLPDPERLNVTLEFDLDRNGNLRGQPRVIRPTNYTFDAPMRAAVENALRAVRSCDFTFFPEDPVVGSRYDAWDELEFTFGLNQPS</sequence>
<evidence type="ECO:0000313" key="3">
    <source>
        <dbReference type="Proteomes" id="UP000431269"/>
    </source>
</evidence>
<evidence type="ECO:0000256" key="1">
    <source>
        <dbReference type="SAM" id="MobiDB-lite"/>
    </source>
</evidence>
<dbReference type="RefSeq" id="WP_158767177.1">
    <property type="nucleotide sequence ID" value="NZ_CP047045.1"/>
</dbReference>
<feature type="compositionally biased region" description="Acidic residues" evidence="1">
    <location>
        <begin position="58"/>
        <end position="70"/>
    </location>
</feature>
<name>A0A6I6MLS3_9CAUL</name>
<organism evidence="2 3">
    <name type="scientific">Terricaulis silvestris</name>
    <dbReference type="NCBI Taxonomy" id="2686094"/>
    <lineage>
        <taxon>Bacteria</taxon>
        <taxon>Pseudomonadati</taxon>
        <taxon>Pseudomonadota</taxon>
        <taxon>Alphaproteobacteria</taxon>
        <taxon>Caulobacterales</taxon>
        <taxon>Caulobacteraceae</taxon>
        <taxon>Terricaulis</taxon>
    </lineage>
</organism>